<dbReference type="Proteomes" id="UP001516023">
    <property type="component" value="Unassembled WGS sequence"/>
</dbReference>
<dbReference type="EMBL" id="JABMIG020000319">
    <property type="protein sequence ID" value="KAL3781356.1"/>
    <property type="molecule type" value="Genomic_DNA"/>
</dbReference>
<dbReference type="SUPFAM" id="SSF53335">
    <property type="entry name" value="S-adenosyl-L-methionine-dependent methyltransferases"/>
    <property type="match status" value="1"/>
</dbReference>
<gene>
    <name evidence="3" type="ORF">HJC23_013440</name>
</gene>
<comment type="caution">
    <text evidence="3">The sequence shown here is derived from an EMBL/GenBank/DDBJ whole genome shotgun (WGS) entry which is preliminary data.</text>
</comment>
<dbReference type="GO" id="GO:0008270">
    <property type="term" value="F:zinc ion binding"/>
    <property type="evidence" value="ECO:0007669"/>
    <property type="project" value="UniProtKB-KW"/>
</dbReference>
<dbReference type="Gene3D" id="3.40.50.150">
    <property type="entry name" value="Vaccinia Virus protein VP39"/>
    <property type="match status" value="1"/>
</dbReference>
<evidence type="ECO:0000259" key="2">
    <source>
        <dbReference type="PROSITE" id="PS50158"/>
    </source>
</evidence>
<keyword evidence="4" id="KW-1185">Reference proteome</keyword>
<organism evidence="3 4">
    <name type="scientific">Cyclotella cryptica</name>
    <dbReference type="NCBI Taxonomy" id="29204"/>
    <lineage>
        <taxon>Eukaryota</taxon>
        <taxon>Sar</taxon>
        <taxon>Stramenopiles</taxon>
        <taxon>Ochrophyta</taxon>
        <taxon>Bacillariophyta</taxon>
        <taxon>Coscinodiscophyceae</taxon>
        <taxon>Thalassiosirophycidae</taxon>
        <taxon>Stephanodiscales</taxon>
        <taxon>Stephanodiscaceae</taxon>
        <taxon>Cyclotella</taxon>
    </lineage>
</organism>
<dbReference type="PROSITE" id="PS50158">
    <property type="entry name" value="ZF_CCHC"/>
    <property type="match status" value="1"/>
</dbReference>
<evidence type="ECO:0000256" key="1">
    <source>
        <dbReference type="PROSITE-ProRule" id="PRU00047"/>
    </source>
</evidence>
<keyword evidence="1" id="KW-0862">Zinc</keyword>
<feature type="domain" description="CCHC-type" evidence="2">
    <location>
        <begin position="436"/>
        <end position="449"/>
    </location>
</feature>
<accession>A0ABD3P1U8</accession>
<dbReference type="InterPro" id="IPR029063">
    <property type="entry name" value="SAM-dependent_MTases_sf"/>
</dbReference>
<dbReference type="AlphaFoldDB" id="A0ABD3P1U8"/>
<proteinExistence type="predicted"/>
<evidence type="ECO:0000313" key="4">
    <source>
        <dbReference type="Proteomes" id="UP001516023"/>
    </source>
</evidence>
<keyword evidence="1" id="KW-0863">Zinc-finger</keyword>
<dbReference type="InterPro" id="IPR001878">
    <property type="entry name" value="Znf_CCHC"/>
</dbReference>
<reference evidence="3 4" key="1">
    <citation type="journal article" date="2020" name="G3 (Bethesda)">
        <title>Improved Reference Genome for Cyclotella cryptica CCMP332, a Model for Cell Wall Morphogenesis, Salinity Adaptation, and Lipid Production in Diatoms (Bacillariophyta).</title>
        <authorList>
            <person name="Roberts W.R."/>
            <person name="Downey K.M."/>
            <person name="Ruck E.C."/>
            <person name="Traller J.C."/>
            <person name="Alverson A.J."/>
        </authorList>
    </citation>
    <scope>NUCLEOTIDE SEQUENCE [LARGE SCALE GENOMIC DNA]</scope>
    <source>
        <strain evidence="3 4">CCMP332</strain>
    </source>
</reference>
<evidence type="ECO:0000313" key="3">
    <source>
        <dbReference type="EMBL" id="KAL3781356.1"/>
    </source>
</evidence>
<sequence>MESLSPQQTIQALGKLPPPSPTVYTHPTFLWRLYPEDPVILQSSSTKCDSVNLSVNDYVYVRPKSVREPGILGRVVDINESASAILPKESQPIISNQIHPSARTHNVDRQRNGRVSILQSNGVIKHNVRVSRLVPIFDRTVQQHNPSNPNKTSCTLILLTPDTTNYRQLAVAHVRSDDKVLEIGCSYGGCTALLLRRLIQLRSVDTTCSACTKDSGASSSKISIREDTPASGVIVAFDTGSDMVEQTRQSLQAELKLVSSVHSPQKQSELEKVYSDMATVHKIDAFADPKGAFSLATRNHEIYPTVILIDIGGNRELEGVARMIHWVQGAFSRQPPRAIIIKSKELTQELHSHLQDGIVTHAQDWLIDFLQINNSVNSIPLKSQPPPSYSHPLQAPLVLSPKDNTTPICRFHNYHAEGCKRYNDECSECPLDHDYCHWCKRNGHVARECSGSC</sequence>
<keyword evidence="1" id="KW-0479">Metal-binding</keyword>
<name>A0ABD3P1U8_9STRA</name>
<protein>
    <recommendedName>
        <fullName evidence="2">CCHC-type domain-containing protein</fullName>
    </recommendedName>
</protein>